<reference evidence="2" key="2">
    <citation type="submission" date="2021-01" db="UniProtKB">
        <authorList>
            <consortium name="EnsemblPlants"/>
        </authorList>
    </citation>
    <scope>IDENTIFICATION</scope>
</reference>
<sequence length="69" mass="8252">MDMEWSDSKYEHREERDDESPMREQYDDLQQDGTVQSIIPLDFVQVNRETSYRWGFAKASLKHQAPTTK</sequence>
<dbReference type="EnsemblPlants" id="QL09p047982:mrna">
    <property type="protein sequence ID" value="QL09p047982:mrna:CDS:2"/>
    <property type="gene ID" value="QL09p047982"/>
</dbReference>
<dbReference type="InParanoid" id="A0A7N2MNN6"/>
<evidence type="ECO:0000313" key="2">
    <source>
        <dbReference type="EnsemblPlants" id="QL09p047982:mrna:CDS:2"/>
    </source>
</evidence>
<protein>
    <submittedName>
        <fullName evidence="2">Uncharacterized protein</fullName>
    </submittedName>
</protein>
<organism evidence="2 3">
    <name type="scientific">Quercus lobata</name>
    <name type="common">Valley oak</name>
    <dbReference type="NCBI Taxonomy" id="97700"/>
    <lineage>
        <taxon>Eukaryota</taxon>
        <taxon>Viridiplantae</taxon>
        <taxon>Streptophyta</taxon>
        <taxon>Embryophyta</taxon>
        <taxon>Tracheophyta</taxon>
        <taxon>Spermatophyta</taxon>
        <taxon>Magnoliopsida</taxon>
        <taxon>eudicotyledons</taxon>
        <taxon>Gunneridae</taxon>
        <taxon>Pentapetalae</taxon>
        <taxon>rosids</taxon>
        <taxon>fabids</taxon>
        <taxon>Fagales</taxon>
        <taxon>Fagaceae</taxon>
        <taxon>Quercus</taxon>
    </lineage>
</organism>
<reference evidence="2 3" key="1">
    <citation type="journal article" date="2016" name="G3 (Bethesda)">
        <title>First Draft Assembly and Annotation of the Genome of a California Endemic Oak Quercus lobata Nee (Fagaceae).</title>
        <authorList>
            <person name="Sork V.L."/>
            <person name="Fitz-Gibbon S.T."/>
            <person name="Puiu D."/>
            <person name="Crepeau M."/>
            <person name="Gugger P.F."/>
            <person name="Sherman R."/>
            <person name="Stevens K."/>
            <person name="Langley C.H."/>
            <person name="Pellegrini M."/>
            <person name="Salzberg S.L."/>
        </authorList>
    </citation>
    <scope>NUCLEOTIDE SEQUENCE [LARGE SCALE GENOMIC DNA]</scope>
    <source>
        <strain evidence="2 3">cv. SW786</strain>
    </source>
</reference>
<feature type="region of interest" description="Disordered" evidence="1">
    <location>
        <begin position="1"/>
        <end position="31"/>
    </location>
</feature>
<feature type="compositionally biased region" description="Basic and acidic residues" evidence="1">
    <location>
        <begin position="1"/>
        <end position="26"/>
    </location>
</feature>
<accession>A0A7N2MNN6</accession>
<name>A0A7N2MNN6_QUELO</name>
<evidence type="ECO:0000313" key="3">
    <source>
        <dbReference type="Proteomes" id="UP000594261"/>
    </source>
</evidence>
<dbReference type="Gramene" id="QL09p047982:mrna">
    <property type="protein sequence ID" value="QL09p047982:mrna:CDS:2"/>
    <property type="gene ID" value="QL09p047982"/>
</dbReference>
<proteinExistence type="predicted"/>
<evidence type="ECO:0000256" key="1">
    <source>
        <dbReference type="SAM" id="MobiDB-lite"/>
    </source>
</evidence>
<dbReference type="Proteomes" id="UP000594261">
    <property type="component" value="Chromosome 9"/>
</dbReference>
<dbReference type="EMBL" id="LRBV02000009">
    <property type="status" value="NOT_ANNOTATED_CDS"/>
    <property type="molecule type" value="Genomic_DNA"/>
</dbReference>
<keyword evidence="3" id="KW-1185">Reference proteome</keyword>
<dbReference type="AlphaFoldDB" id="A0A7N2MNN6"/>